<feature type="transmembrane region" description="Helical" evidence="10">
    <location>
        <begin position="142"/>
        <end position="162"/>
    </location>
</feature>
<keyword evidence="12" id="KW-1185">Reference proteome</keyword>
<dbReference type="AlphaFoldDB" id="A0A066XHF3"/>
<evidence type="ECO:0000256" key="3">
    <source>
        <dbReference type="ARBA" id="ARBA00022448"/>
    </source>
</evidence>
<evidence type="ECO:0000256" key="2">
    <source>
        <dbReference type="ARBA" id="ARBA00008807"/>
    </source>
</evidence>
<keyword evidence="4 10" id="KW-0812">Transmembrane</keyword>
<evidence type="ECO:0000256" key="10">
    <source>
        <dbReference type="SAM" id="Phobius"/>
    </source>
</evidence>
<dbReference type="InterPro" id="IPR004648">
    <property type="entry name" value="Oligpept_transpt"/>
</dbReference>
<dbReference type="eggNOG" id="KOG2262">
    <property type="taxonomic scope" value="Eukaryota"/>
</dbReference>
<proteinExistence type="inferred from homology"/>
<dbReference type="EMBL" id="JMSE01000678">
    <property type="protein sequence ID" value="KDN68352.1"/>
    <property type="molecule type" value="Genomic_DNA"/>
</dbReference>
<keyword evidence="3" id="KW-0813">Transport</keyword>
<evidence type="ECO:0000256" key="8">
    <source>
        <dbReference type="ARBA" id="ARBA00023136"/>
    </source>
</evidence>
<keyword evidence="7 10" id="KW-1133">Transmembrane helix</keyword>
<dbReference type="Pfam" id="PF03169">
    <property type="entry name" value="OPT"/>
    <property type="match status" value="1"/>
</dbReference>
<keyword evidence="5" id="KW-0571">Peptide transport</keyword>
<dbReference type="InterPro" id="IPR004813">
    <property type="entry name" value="OPT"/>
</dbReference>
<accession>A0A066XHF3</accession>
<feature type="transmembrane region" description="Helical" evidence="10">
    <location>
        <begin position="216"/>
        <end position="236"/>
    </location>
</feature>
<name>A0A066XHF3_COLSU</name>
<dbReference type="GO" id="GO:0016020">
    <property type="term" value="C:membrane"/>
    <property type="evidence" value="ECO:0007669"/>
    <property type="project" value="UniProtKB-SubCell"/>
</dbReference>
<reference evidence="12" key="1">
    <citation type="journal article" date="2014" name="Genome Announc.">
        <title>Draft genome sequence of Colletotrichum sublineola, a destructive pathogen of cultivated sorghum.</title>
        <authorList>
            <person name="Baroncelli R."/>
            <person name="Sanz-Martin J.M."/>
            <person name="Rech G.E."/>
            <person name="Sukno S.A."/>
            <person name="Thon M.R."/>
        </authorList>
    </citation>
    <scope>NUCLEOTIDE SEQUENCE [LARGE SCALE GENOMIC DNA]</scope>
    <source>
        <strain evidence="12">TX430BB</strain>
    </source>
</reference>
<evidence type="ECO:0000313" key="12">
    <source>
        <dbReference type="Proteomes" id="UP000027238"/>
    </source>
</evidence>
<evidence type="ECO:0000313" key="11">
    <source>
        <dbReference type="EMBL" id="KDN68352.1"/>
    </source>
</evidence>
<comment type="subcellular location">
    <subcellularLocation>
        <location evidence="1">Membrane</location>
        <topology evidence="1">Multi-pass membrane protein</topology>
    </subcellularLocation>
</comment>
<evidence type="ECO:0000256" key="4">
    <source>
        <dbReference type="ARBA" id="ARBA00022692"/>
    </source>
</evidence>
<keyword evidence="6" id="KW-0653">Protein transport</keyword>
<dbReference type="OrthoDB" id="9986677at2759"/>
<dbReference type="OMA" id="HILITIM"/>
<feature type="region of interest" description="Disordered" evidence="9">
    <location>
        <begin position="1"/>
        <end position="26"/>
    </location>
</feature>
<gene>
    <name evidence="11" type="ORF">CSUB01_09794</name>
</gene>
<dbReference type="NCBIfam" id="TIGR00728">
    <property type="entry name" value="OPT_sfam"/>
    <property type="match status" value="1"/>
</dbReference>
<evidence type="ECO:0000256" key="5">
    <source>
        <dbReference type="ARBA" id="ARBA00022856"/>
    </source>
</evidence>
<organism evidence="11 12">
    <name type="scientific">Colletotrichum sublineola</name>
    <name type="common">Sorghum anthracnose fungus</name>
    <dbReference type="NCBI Taxonomy" id="1173701"/>
    <lineage>
        <taxon>Eukaryota</taxon>
        <taxon>Fungi</taxon>
        <taxon>Dikarya</taxon>
        <taxon>Ascomycota</taxon>
        <taxon>Pezizomycotina</taxon>
        <taxon>Sordariomycetes</taxon>
        <taxon>Hypocreomycetidae</taxon>
        <taxon>Glomerellales</taxon>
        <taxon>Glomerellaceae</taxon>
        <taxon>Colletotrichum</taxon>
        <taxon>Colletotrichum graminicola species complex</taxon>
    </lineage>
</organism>
<dbReference type="Proteomes" id="UP000027238">
    <property type="component" value="Unassembled WGS sequence"/>
</dbReference>
<dbReference type="PANTHER" id="PTHR22601">
    <property type="entry name" value="ISP4 LIKE PROTEIN"/>
    <property type="match status" value="1"/>
</dbReference>
<comment type="caution">
    <text evidence="11">The sequence shown here is derived from an EMBL/GenBank/DDBJ whole genome shotgun (WGS) entry which is preliminary data.</text>
</comment>
<keyword evidence="8 10" id="KW-0472">Membrane</keyword>
<evidence type="ECO:0000256" key="9">
    <source>
        <dbReference type="SAM" id="MobiDB-lite"/>
    </source>
</evidence>
<dbReference type="HOGENOM" id="CLU_004965_7_0_1"/>
<feature type="transmembrane region" description="Helical" evidence="10">
    <location>
        <begin position="321"/>
        <end position="340"/>
    </location>
</feature>
<evidence type="ECO:0000256" key="7">
    <source>
        <dbReference type="ARBA" id="ARBA00022989"/>
    </source>
</evidence>
<evidence type="ECO:0000256" key="6">
    <source>
        <dbReference type="ARBA" id="ARBA00022927"/>
    </source>
</evidence>
<dbReference type="GO" id="GO:0035673">
    <property type="term" value="F:oligopeptide transmembrane transporter activity"/>
    <property type="evidence" value="ECO:0007669"/>
    <property type="project" value="InterPro"/>
</dbReference>
<feature type="transmembrane region" description="Helical" evidence="10">
    <location>
        <begin position="248"/>
        <end position="270"/>
    </location>
</feature>
<dbReference type="GO" id="GO:0015031">
    <property type="term" value="P:protein transport"/>
    <property type="evidence" value="ECO:0007669"/>
    <property type="project" value="UniProtKB-KW"/>
</dbReference>
<protein>
    <submittedName>
        <fullName evidence="11">Putative OPT oligopeptide transporter</fullName>
    </submittedName>
</protein>
<sequence>MSDIREERPTAQGGVISNEKPAPIVDAQSDFDGHAERDLNVTEDDLLEAKELASQMSLEEVREMMFNVHKIHEKDPNFPLVIIEKIEAFLSNDDVFENPEKHEALIQEMKLEAALITGNSPYAEVRAVVDNHDDPTMPVSTLRAWTIGLLFSGLLAFVNQLFSVRYPSITILANVAQLLAYPLGKLWEKSVPDVGFTVGGQRFSLNPGPFNRKEHMLITIMANVAYNIPYTNYIIWTQWLPKFFNQSYAANFGYQLLISLSTNFIGYGLAGLCRRFLVYPSYCVWPASLVTIALNSAFHADKNGAVDGPFRSVWRASRQKFFYIAFGAMFVWFWFPNYLFTALSSFSWLTWIAPKNRNLATVTGFNSGLGFNPFPTFDWNIL</sequence>
<feature type="transmembrane region" description="Helical" evidence="10">
    <location>
        <begin position="276"/>
        <end position="300"/>
    </location>
</feature>
<evidence type="ECO:0000256" key="1">
    <source>
        <dbReference type="ARBA" id="ARBA00004141"/>
    </source>
</evidence>
<comment type="similarity">
    <text evidence="2">Belongs to the oligopeptide OPT transporter family.</text>
</comment>